<dbReference type="Pfam" id="PF17937">
    <property type="entry name" value="TetR_C_28"/>
    <property type="match status" value="1"/>
</dbReference>
<evidence type="ECO:0000313" key="4">
    <source>
        <dbReference type="EMBL" id="PMS35257.1"/>
    </source>
</evidence>
<feature type="domain" description="HTH tetR-type" evidence="3">
    <location>
        <begin position="8"/>
        <end position="68"/>
    </location>
</feature>
<dbReference type="GO" id="GO:0003677">
    <property type="term" value="F:DNA binding"/>
    <property type="evidence" value="ECO:0007669"/>
    <property type="project" value="UniProtKB-UniRule"/>
</dbReference>
<dbReference type="OrthoDB" id="9809772at2"/>
<proteinExistence type="predicted"/>
<gene>
    <name evidence="4" type="ORF">C0Z20_19290</name>
</gene>
<dbReference type="InterPro" id="IPR009057">
    <property type="entry name" value="Homeodomain-like_sf"/>
</dbReference>
<dbReference type="PROSITE" id="PS50977">
    <property type="entry name" value="HTH_TETR_2"/>
    <property type="match status" value="1"/>
</dbReference>
<sequence length="199" mass="21897">MDNQTRSEISRRKAIEAALTILTRDGVGGLTFDSLSRESGISKGGLLHQFGTRHGVLCALLDYQRQQFEQIARDYLQKEGSTKAEPILAAQIAIFQEAIKQPYSVARASLAALIESPALVEDMKTSDEAVMQAVKDGAADPDLSLLRYFAASGIAFHALLGMSTLSESARKRLFDRLLDEKSWEVRTLPRKRRSARSAG</sequence>
<accession>A0A2N7X0U8</accession>
<organism evidence="4 5">
    <name type="scientific">Trinickia symbiotica</name>
    <dbReference type="NCBI Taxonomy" id="863227"/>
    <lineage>
        <taxon>Bacteria</taxon>
        <taxon>Pseudomonadati</taxon>
        <taxon>Pseudomonadota</taxon>
        <taxon>Betaproteobacteria</taxon>
        <taxon>Burkholderiales</taxon>
        <taxon>Burkholderiaceae</taxon>
        <taxon>Trinickia</taxon>
    </lineage>
</organism>
<evidence type="ECO:0000256" key="2">
    <source>
        <dbReference type="PROSITE-ProRule" id="PRU00335"/>
    </source>
</evidence>
<evidence type="ECO:0000259" key="3">
    <source>
        <dbReference type="PROSITE" id="PS50977"/>
    </source>
</evidence>
<comment type="caution">
    <text evidence="4">The sequence shown here is derived from an EMBL/GenBank/DDBJ whole genome shotgun (WGS) entry which is preliminary data.</text>
</comment>
<dbReference type="Proteomes" id="UP000235777">
    <property type="component" value="Unassembled WGS sequence"/>
</dbReference>
<dbReference type="STRING" id="863227.GCA_000373005_05509"/>
<evidence type="ECO:0000313" key="5">
    <source>
        <dbReference type="Proteomes" id="UP000235777"/>
    </source>
</evidence>
<reference evidence="4 5" key="1">
    <citation type="submission" date="2018-01" db="EMBL/GenBank/DDBJ databases">
        <title>Whole genome analyses suggest that Burkholderia sensu lato contains two further novel genera in the rhizoxinica-symbiotica group Mycetohabitans gen. nov., and Trinickia gen. nov.: implications for the evolution of diazotrophy and nodulation in the Burkholderiaceae.</title>
        <authorList>
            <person name="Estrada-de los Santos P."/>
            <person name="Palmer M."/>
            <person name="Chavez-Ramirez B."/>
            <person name="Beukes C."/>
            <person name="Steenkamp E.T."/>
            <person name="Hirsch A.M."/>
            <person name="Manyaka P."/>
            <person name="Maluk M."/>
            <person name="Lafos M."/>
            <person name="Crook M."/>
            <person name="Gross E."/>
            <person name="Simon M.F."/>
            <person name="Bueno dos Reis Junior F."/>
            <person name="Poole P.S."/>
            <person name="Venter S.N."/>
            <person name="James E.K."/>
        </authorList>
    </citation>
    <scope>NUCLEOTIDE SEQUENCE [LARGE SCALE GENOMIC DNA]</scope>
    <source>
        <strain evidence="4 5">JPY 581</strain>
    </source>
</reference>
<keyword evidence="1 2" id="KW-0238">DNA-binding</keyword>
<dbReference type="InterPro" id="IPR041479">
    <property type="entry name" value="TetR_CgmR_C"/>
</dbReference>
<dbReference type="AlphaFoldDB" id="A0A2N7X0U8"/>
<dbReference type="EMBL" id="PNYC01000012">
    <property type="protein sequence ID" value="PMS35257.1"/>
    <property type="molecule type" value="Genomic_DNA"/>
</dbReference>
<keyword evidence="5" id="KW-1185">Reference proteome</keyword>
<dbReference type="SUPFAM" id="SSF46689">
    <property type="entry name" value="Homeodomain-like"/>
    <property type="match status" value="1"/>
</dbReference>
<dbReference type="RefSeq" id="WP_018444122.1">
    <property type="nucleotide sequence ID" value="NZ_KB890219.1"/>
</dbReference>
<protein>
    <submittedName>
        <fullName evidence="4">TetR/AcrR family transcriptional regulator</fullName>
    </submittedName>
</protein>
<name>A0A2N7X0U8_9BURK</name>
<feature type="DNA-binding region" description="H-T-H motif" evidence="2">
    <location>
        <begin position="31"/>
        <end position="50"/>
    </location>
</feature>
<dbReference type="Gene3D" id="1.10.357.10">
    <property type="entry name" value="Tetracycline Repressor, domain 2"/>
    <property type="match status" value="1"/>
</dbReference>
<dbReference type="InterPro" id="IPR001647">
    <property type="entry name" value="HTH_TetR"/>
</dbReference>
<evidence type="ECO:0000256" key="1">
    <source>
        <dbReference type="ARBA" id="ARBA00023125"/>
    </source>
</evidence>